<gene>
    <name evidence="2" type="ORF">EV191_10681</name>
</gene>
<dbReference type="PROSITE" id="PS51819">
    <property type="entry name" value="VOC"/>
    <property type="match status" value="1"/>
</dbReference>
<evidence type="ECO:0000259" key="1">
    <source>
        <dbReference type="PROSITE" id="PS51819"/>
    </source>
</evidence>
<dbReference type="AlphaFoldDB" id="A0A4R2QQN6"/>
<dbReference type="Pfam" id="PF00903">
    <property type="entry name" value="Glyoxalase"/>
    <property type="match status" value="1"/>
</dbReference>
<dbReference type="PANTHER" id="PTHR36437:SF2">
    <property type="entry name" value="GLYOXALASE_BLEOMYCIN RESISTANCE PROTEIN_DIOXYGENASE"/>
    <property type="match status" value="1"/>
</dbReference>
<dbReference type="PANTHER" id="PTHR36437">
    <property type="entry name" value="GLYOXALASE/BLEOMYCIN RESISTANCE PROTEIN/DIOXYGENASE"/>
    <property type="match status" value="1"/>
</dbReference>
<comment type="caution">
    <text evidence="2">The sequence shown here is derived from an EMBL/GenBank/DDBJ whole genome shotgun (WGS) entry which is preliminary data.</text>
</comment>
<dbReference type="InterPro" id="IPR037523">
    <property type="entry name" value="VOC_core"/>
</dbReference>
<protein>
    <submittedName>
        <fullName evidence="2">Putative enzyme related to lactoylglutathione lyase</fullName>
    </submittedName>
</protein>
<dbReference type="OrthoDB" id="197463at2"/>
<dbReference type="Gene3D" id="3.10.180.10">
    <property type="entry name" value="2,3-Dihydroxybiphenyl 1,2-Dioxygenase, domain 1"/>
    <property type="match status" value="1"/>
</dbReference>
<keyword evidence="3" id="KW-1185">Reference proteome</keyword>
<dbReference type="InterPro" id="IPR004360">
    <property type="entry name" value="Glyas_Fos-R_dOase_dom"/>
</dbReference>
<evidence type="ECO:0000313" key="3">
    <source>
        <dbReference type="Proteomes" id="UP000294911"/>
    </source>
</evidence>
<dbReference type="SUPFAM" id="SSF54593">
    <property type="entry name" value="Glyoxalase/Bleomycin resistance protein/Dihydroxybiphenyl dioxygenase"/>
    <property type="match status" value="1"/>
</dbReference>
<dbReference type="EMBL" id="SLXQ01000006">
    <property type="protein sequence ID" value="TCP51917.1"/>
    <property type="molecule type" value="Genomic_DNA"/>
</dbReference>
<dbReference type="RefSeq" id="WP_132877789.1">
    <property type="nucleotide sequence ID" value="NZ_SLXQ01000006.1"/>
</dbReference>
<name>A0A4R2QQN6_9PSEU</name>
<dbReference type="InterPro" id="IPR029068">
    <property type="entry name" value="Glyas_Bleomycin-R_OHBP_Dase"/>
</dbReference>
<accession>A0A4R2QQN6</accession>
<proteinExistence type="predicted"/>
<sequence length="130" mass="14590">MIRGVHMVVLTVDDQDRALAFWTEKVGFSVATDASYGEGNRWLEVRSPDERMTIVLSKRAPGQPDTRDQVPTELPTANFFMYADDPERTCQELAANGVSFPTPLSKQPWGWWALFEDSEGTRIAISQPAD</sequence>
<dbReference type="Proteomes" id="UP000294911">
    <property type="component" value="Unassembled WGS sequence"/>
</dbReference>
<organism evidence="2 3">
    <name type="scientific">Tamaricihabitans halophyticus</name>
    <dbReference type="NCBI Taxonomy" id="1262583"/>
    <lineage>
        <taxon>Bacteria</taxon>
        <taxon>Bacillati</taxon>
        <taxon>Actinomycetota</taxon>
        <taxon>Actinomycetes</taxon>
        <taxon>Pseudonocardiales</taxon>
        <taxon>Pseudonocardiaceae</taxon>
        <taxon>Tamaricihabitans</taxon>
    </lineage>
</organism>
<keyword evidence="2" id="KW-0456">Lyase</keyword>
<dbReference type="GO" id="GO:0016829">
    <property type="term" value="F:lyase activity"/>
    <property type="evidence" value="ECO:0007669"/>
    <property type="project" value="UniProtKB-KW"/>
</dbReference>
<feature type="domain" description="VOC" evidence="1">
    <location>
        <begin position="4"/>
        <end position="128"/>
    </location>
</feature>
<reference evidence="2 3" key="1">
    <citation type="submission" date="2019-03" db="EMBL/GenBank/DDBJ databases">
        <title>Genomic Encyclopedia of Type Strains, Phase IV (KMG-IV): sequencing the most valuable type-strain genomes for metagenomic binning, comparative biology and taxonomic classification.</title>
        <authorList>
            <person name="Goeker M."/>
        </authorList>
    </citation>
    <scope>NUCLEOTIDE SEQUENCE [LARGE SCALE GENOMIC DNA]</scope>
    <source>
        <strain evidence="2 3">DSM 45765</strain>
    </source>
</reference>
<evidence type="ECO:0000313" key="2">
    <source>
        <dbReference type="EMBL" id="TCP51917.1"/>
    </source>
</evidence>